<gene>
    <name evidence="3" type="ORF">ACD_78C00320G0005</name>
</gene>
<proteinExistence type="predicted"/>
<evidence type="ECO:0000256" key="1">
    <source>
        <dbReference type="SAM" id="Coils"/>
    </source>
</evidence>
<name>K1XXM8_9BACT</name>
<dbReference type="AlphaFoldDB" id="K1XXM8"/>
<evidence type="ECO:0000313" key="3">
    <source>
        <dbReference type="EMBL" id="EKD29666.1"/>
    </source>
</evidence>
<accession>K1XXM8</accession>
<feature type="region of interest" description="Disordered" evidence="2">
    <location>
        <begin position="1"/>
        <end position="33"/>
    </location>
</feature>
<keyword evidence="1" id="KW-0175">Coiled coil</keyword>
<protein>
    <submittedName>
        <fullName evidence="3">Uncharacterized protein</fullName>
    </submittedName>
</protein>
<reference evidence="3" key="1">
    <citation type="journal article" date="2012" name="Science">
        <title>Fermentation, hydrogen, and sulfur metabolism in multiple uncultivated bacterial phyla.</title>
        <authorList>
            <person name="Wrighton K.C."/>
            <person name="Thomas B.C."/>
            <person name="Sharon I."/>
            <person name="Miller C.S."/>
            <person name="Castelle C.J."/>
            <person name="VerBerkmoes N.C."/>
            <person name="Wilkins M.J."/>
            <person name="Hettich R.L."/>
            <person name="Lipton M.S."/>
            <person name="Williams K.H."/>
            <person name="Long P.E."/>
            <person name="Banfield J.F."/>
        </authorList>
    </citation>
    <scope>NUCLEOTIDE SEQUENCE [LARGE SCALE GENOMIC DNA]</scope>
</reference>
<comment type="caution">
    <text evidence="3">The sequence shown here is derived from an EMBL/GenBank/DDBJ whole genome shotgun (WGS) entry which is preliminary data.</text>
</comment>
<dbReference type="EMBL" id="AMFJ01034320">
    <property type="protein sequence ID" value="EKD29666.1"/>
    <property type="molecule type" value="Genomic_DNA"/>
</dbReference>
<feature type="coiled-coil region" evidence="1">
    <location>
        <begin position="212"/>
        <end position="239"/>
    </location>
</feature>
<evidence type="ECO:0000256" key="2">
    <source>
        <dbReference type="SAM" id="MobiDB-lite"/>
    </source>
</evidence>
<organism evidence="3">
    <name type="scientific">uncultured bacterium</name>
    <name type="common">gcode 4</name>
    <dbReference type="NCBI Taxonomy" id="1234023"/>
    <lineage>
        <taxon>Bacteria</taxon>
        <taxon>environmental samples</taxon>
    </lineage>
</organism>
<sequence>MSTTHSRNPIVESIAPEAELAKLSEQTPESKKSEIIGKTREKVGRFAGVFGLAATLTTGTPAMATESPYEPLADASGKTVLVLKEEGKGKEELFAAFERNNKSEKREIFSGLSGEQQKKVLSYYQTGKGEQSNEKELLKWVYNLMRLYENIQIAKQGIADFNNGKEATKFPMTLEPMIKFIVEAFPSWKNFIDTVAIQKIDEMVKSVYLQIKEQSKQKIAEWERKITELQKNIKELKALLQAL</sequence>